<keyword evidence="2" id="KW-1185">Reference proteome</keyword>
<organism evidence="1 2">
    <name type="scientific">Vairimorpha necatrix</name>
    <dbReference type="NCBI Taxonomy" id="6039"/>
    <lineage>
        <taxon>Eukaryota</taxon>
        <taxon>Fungi</taxon>
        <taxon>Fungi incertae sedis</taxon>
        <taxon>Microsporidia</taxon>
        <taxon>Nosematidae</taxon>
        <taxon>Vairimorpha</taxon>
    </lineage>
</organism>
<reference evidence="1" key="1">
    <citation type="journal article" date="2024" name="BMC Genomics">
        <title>Functional annotation of a divergent genome using sequence and structure-based similarity.</title>
        <authorList>
            <person name="Svedberg D."/>
            <person name="Winiger R.R."/>
            <person name="Berg A."/>
            <person name="Sharma H."/>
            <person name="Tellgren-Roth C."/>
            <person name="Debrunner-Vossbrinck B.A."/>
            <person name="Vossbrinck C.R."/>
            <person name="Barandun J."/>
        </authorList>
    </citation>
    <scope>NUCLEOTIDE SEQUENCE</scope>
    <source>
        <strain evidence="1">Illinois isolate</strain>
    </source>
</reference>
<accession>A0AAX4J805</accession>
<protein>
    <submittedName>
        <fullName evidence="1">Uncharacterized protein</fullName>
    </submittedName>
</protein>
<dbReference type="RefSeq" id="XP_065328279.1">
    <property type="nucleotide sequence ID" value="XM_065472207.1"/>
</dbReference>
<dbReference type="EMBL" id="CP142726">
    <property type="protein sequence ID" value="WUR02134.1"/>
    <property type="molecule type" value="Genomic_DNA"/>
</dbReference>
<evidence type="ECO:0000313" key="2">
    <source>
        <dbReference type="Proteomes" id="UP001334084"/>
    </source>
</evidence>
<dbReference type="KEGG" id="vnx:VNE69_01073"/>
<dbReference type="AlphaFoldDB" id="A0AAX4J805"/>
<dbReference type="GeneID" id="90539938"/>
<sequence length="221" mass="26872">MEILYFFYIHCVYSITDKDETSGEITEEIEVFENIKDVETTNEVTLRQHNRKDAKEILNIVDREEFRIKLSHLNQAIYKRYLISQLLIADKEYNETECESKIFNIVYLFARLHFKVLHRKDPKISNSIIATKNFKKDDYDYHEYKIYWWYMRKFNIKKIYLGETISKPELGLPPEYNYKTVSKSNKIDFLVYKLRLEDLNVLDKYYIEEQEKKTLIDDPQK</sequence>
<evidence type="ECO:0000313" key="1">
    <source>
        <dbReference type="EMBL" id="WUR02134.1"/>
    </source>
</evidence>
<dbReference type="Proteomes" id="UP001334084">
    <property type="component" value="Chromosome 1"/>
</dbReference>
<name>A0AAX4J805_9MICR</name>
<proteinExistence type="predicted"/>
<gene>
    <name evidence="1" type="ORF">VNE69_01073</name>
</gene>